<evidence type="ECO:0000256" key="1">
    <source>
        <dbReference type="PROSITE-ProRule" id="PRU01379"/>
    </source>
</evidence>
<dbReference type="CDD" id="cd06239">
    <property type="entry name" value="M14-like"/>
    <property type="match status" value="1"/>
</dbReference>
<evidence type="ECO:0000259" key="2">
    <source>
        <dbReference type="PROSITE" id="PS52035"/>
    </source>
</evidence>
<feature type="domain" description="Peptidase M14" evidence="2">
    <location>
        <begin position="7"/>
        <end position="269"/>
    </location>
</feature>
<evidence type="ECO:0000313" key="4">
    <source>
        <dbReference type="Proteomes" id="UP001549799"/>
    </source>
</evidence>
<dbReference type="EMBL" id="JBEXAE010000003">
    <property type="protein sequence ID" value="MET6990510.1"/>
    <property type="molecule type" value="Genomic_DNA"/>
</dbReference>
<dbReference type="Gene3D" id="3.40.630.10">
    <property type="entry name" value="Zn peptidases"/>
    <property type="match status" value="1"/>
</dbReference>
<comment type="caution">
    <text evidence="3">The sequence shown here is derived from an EMBL/GenBank/DDBJ whole genome shotgun (WGS) entry which is preliminary data.</text>
</comment>
<dbReference type="Proteomes" id="UP001549799">
    <property type="component" value="Unassembled WGS sequence"/>
</dbReference>
<name>A0ABV2SVJ7_9FLAO</name>
<gene>
    <name evidence="3" type="ORF">ABXZ36_07605</name>
</gene>
<organism evidence="3 4">
    <name type="scientific">Sediminicola arcticus</name>
    <dbReference type="NCBI Taxonomy" id="1574308"/>
    <lineage>
        <taxon>Bacteria</taxon>
        <taxon>Pseudomonadati</taxon>
        <taxon>Bacteroidota</taxon>
        <taxon>Flavobacteriia</taxon>
        <taxon>Flavobacteriales</taxon>
        <taxon>Flavobacteriaceae</taxon>
        <taxon>Sediminicola</taxon>
    </lineage>
</organism>
<dbReference type="InterPro" id="IPR000834">
    <property type="entry name" value="Peptidase_M14"/>
</dbReference>
<accession>A0ABV2SVJ7</accession>
<reference evidence="3 4" key="1">
    <citation type="submission" date="2024-07" db="EMBL/GenBank/DDBJ databases">
        <title>The genome sequence of type strain Sediminicola arcticus GDMCC 1.2805.</title>
        <authorList>
            <person name="Liu Y."/>
        </authorList>
    </citation>
    <scope>NUCLEOTIDE SEQUENCE [LARGE SCALE GENOMIC DNA]</scope>
    <source>
        <strain evidence="3 4">GDMCC 1.2805</strain>
    </source>
</reference>
<dbReference type="PROSITE" id="PS52035">
    <property type="entry name" value="PEPTIDASE_M14"/>
    <property type="match status" value="1"/>
</dbReference>
<evidence type="ECO:0000313" key="3">
    <source>
        <dbReference type="EMBL" id="MET6990510.1"/>
    </source>
</evidence>
<dbReference type="Pfam" id="PF00246">
    <property type="entry name" value="Peptidase_M14"/>
    <property type="match status" value="1"/>
</dbReference>
<proteinExistence type="inferred from homology"/>
<dbReference type="RefSeq" id="WP_354614908.1">
    <property type="nucleotide sequence ID" value="NZ_JBEXAE010000003.1"/>
</dbReference>
<dbReference type="SUPFAM" id="SSF53187">
    <property type="entry name" value="Zn-dependent exopeptidases"/>
    <property type="match status" value="1"/>
</dbReference>
<comment type="similarity">
    <text evidence="1">Belongs to the peptidase M14 family.</text>
</comment>
<sequence length="369" mass="42145">MHPYSLDYSTIKEKAITGRYVTNVHIDKVLGLPSTELKIEEIGLSVLQEKIKLVTLGTGPKKILMWSQMHGNETTTTKSILDLFNYLKDSSELAKTILRECTLKIIPILNPDGAFAYTRVNANEIDLNRDAYDLSQPESKVLRAVYDAFKPDFCFNLHDQRTIFNVGINKKPATISFLSPAYDKERNISKTRGISIQLIVAMNSLIQQLIPGQVGRYDDSFNHNCVGDSFQMLDTPTVLFEAGHFLDDYQREQTRMYIFYAILKGVETIAKEEIHRYVQSNYFEIPENSKLYFDVLIKNADQLRPTLPKNSDLGILYKEVLDLGTITFIPVLDKTGNLNQYFGHKTYNCLDEKDAKSVKSNKILMNCIR</sequence>
<protein>
    <submittedName>
        <fullName evidence="3">M14 metallopeptidase family protein</fullName>
    </submittedName>
</protein>
<comment type="caution">
    <text evidence="1">Lacks conserved residue(s) required for the propagation of feature annotation.</text>
</comment>
<keyword evidence="4" id="KW-1185">Reference proteome</keyword>